<accession>A0ABY8QA43</accession>
<feature type="signal peptide" evidence="2">
    <location>
        <begin position="1"/>
        <end position="22"/>
    </location>
</feature>
<keyword evidence="2" id="KW-0732">Signal</keyword>
<protein>
    <submittedName>
        <fullName evidence="3">Uncharacterized protein</fullName>
    </submittedName>
</protein>
<feature type="compositionally biased region" description="Polar residues" evidence="1">
    <location>
        <begin position="109"/>
        <end position="121"/>
    </location>
</feature>
<evidence type="ECO:0000313" key="3">
    <source>
        <dbReference type="EMBL" id="WGV17568.1"/>
    </source>
</evidence>
<dbReference type="RefSeq" id="WP_281468981.1">
    <property type="nucleotide sequence ID" value="NZ_CP124535.1"/>
</dbReference>
<evidence type="ECO:0000313" key="4">
    <source>
        <dbReference type="Proteomes" id="UP001230978"/>
    </source>
</evidence>
<organism evidence="3 4">
    <name type="scientific">Fuscovulum ytuae</name>
    <dbReference type="NCBI Taxonomy" id="3042299"/>
    <lineage>
        <taxon>Bacteria</taxon>
        <taxon>Pseudomonadati</taxon>
        <taxon>Pseudomonadota</taxon>
        <taxon>Alphaproteobacteria</taxon>
        <taxon>Rhodobacterales</taxon>
        <taxon>Paracoccaceae</taxon>
        <taxon>Fuscovulum</taxon>
    </lineage>
</organism>
<feature type="chain" id="PRO_5045269096" evidence="2">
    <location>
        <begin position="23"/>
        <end position="121"/>
    </location>
</feature>
<proteinExistence type="predicted"/>
<feature type="compositionally biased region" description="Basic and acidic residues" evidence="1">
    <location>
        <begin position="43"/>
        <end position="52"/>
    </location>
</feature>
<keyword evidence="4" id="KW-1185">Reference proteome</keyword>
<feature type="region of interest" description="Disordered" evidence="1">
    <location>
        <begin position="35"/>
        <end position="121"/>
    </location>
</feature>
<name>A0ABY8QA43_9RHOB</name>
<evidence type="ECO:0000256" key="2">
    <source>
        <dbReference type="SAM" id="SignalP"/>
    </source>
</evidence>
<evidence type="ECO:0000256" key="1">
    <source>
        <dbReference type="SAM" id="MobiDB-lite"/>
    </source>
</evidence>
<gene>
    <name evidence="3" type="ORF">QF092_07205</name>
</gene>
<reference evidence="3 4" key="1">
    <citation type="submission" date="2023-04" db="EMBL/GenBank/DDBJ databases">
        <title>YMD61, complete Genome.</title>
        <authorList>
            <person name="Zhang J."/>
        </authorList>
    </citation>
    <scope>NUCLEOTIDE SEQUENCE [LARGE SCALE GENOMIC DNA]</scope>
    <source>
        <strain evidence="3 4">YMD61</strain>
    </source>
</reference>
<feature type="compositionally biased region" description="Gly residues" evidence="1">
    <location>
        <begin position="65"/>
        <end position="80"/>
    </location>
</feature>
<dbReference type="Proteomes" id="UP001230978">
    <property type="component" value="Chromosome"/>
</dbReference>
<sequence>MKQALALILAGSTLGLASEAVAGGSVPAVHRFVFEGPGAQSDGPERALRVSDDGEDDDGGWLWRGNGGGSGSGDGNGGGSSDDCNRDNPACMTGNAAPAGSVAPPKNGLFTNGTAPRAVTN</sequence>
<dbReference type="EMBL" id="CP124535">
    <property type="protein sequence ID" value="WGV17568.1"/>
    <property type="molecule type" value="Genomic_DNA"/>
</dbReference>